<dbReference type="SUPFAM" id="SSF49464">
    <property type="entry name" value="Carboxypeptidase regulatory domain-like"/>
    <property type="match status" value="1"/>
</dbReference>
<organism evidence="2 3">
    <name type="scientific">Halorubrum persicum</name>
    <dbReference type="NCBI Taxonomy" id="1383844"/>
    <lineage>
        <taxon>Archaea</taxon>
        <taxon>Methanobacteriati</taxon>
        <taxon>Methanobacteriota</taxon>
        <taxon>Stenosarchaea group</taxon>
        <taxon>Halobacteria</taxon>
        <taxon>Halobacteriales</taxon>
        <taxon>Haloferacaceae</taxon>
        <taxon>Halorubrum</taxon>
    </lineage>
</organism>
<dbReference type="PROSITE" id="PS51257">
    <property type="entry name" value="PROKAR_LIPOPROTEIN"/>
    <property type="match status" value="1"/>
</dbReference>
<dbReference type="Proteomes" id="UP000222824">
    <property type="component" value="Unassembled WGS sequence"/>
</dbReference>
<feature type="region of interest" description="Disordered" evidence="1">
    <location>
        <begin position="29"/>
        <end position="66"/>
    </location>
</feature>
<keyword evidence="3" id="KW-1185">Reference proteome</keyword>
<dbReference type="InterPro" id="IPR008964">
    <property type="entry name" value="Invasin/intimin_cell_adhesion"/>
</dbReference>
<evidence type="ECO:0000256" key="1">
    <source>
        <dbReference type="SAM" id="MobiDB-lite"/>
    </source>
</evidence>
<dbReference type="InterPro" id="IPR008969">
    <property type="entry name" value="CarboxyPept-like_regulatory"/>
</dbReference>
<dbReference type="EMBL" id="NHOA01000004">
    <property type="protein sequence ID" value="PHQ40522.1"/>
    <property type="molecule type" value="Genomic_DNA"/>
</dbReference>
<gene>
    <name evidence="2" type="ORF">DJ69_00695</name>
</gene>
<feature type="compositionally biased region" description="Polar residues" evidence="1">
    <location>
        <begin position="50"/>
        <end position="66"/>
    </location>
</feature>
<sequence length="971" mass="101629">MEIKLTQSQLLQILVVFTVVVAGCTGVAAATTDGDTPTTQKPAEAIDQEPGQSEISFSDTPLTSGSVVPMDAVSDETFGEETRLSITVVPVGESFGSNETMTIFVGAFDGNNMPTPVANEQVTISIERPDGTSETFEVVTGSDGTVEKSYDLSEGNRGDGTYAISATSASVSDEATVEAKVGTAISAAERREDVLIGEETTSKFLVRDGTASVPQKTVNFRIVGPSGSVINEQQKTTDADGFVETQFTPQTIGRYEITAEVAETGATVRHSLTAKEVAFRTGLFAVDEAITGEQASYGGYLFDTSGLLSGETISVEIVNPATGESVVDTTVTTDSSGFFTVDYNPGTASNLRATVTTADGRVAVDEDFINVNEPGPAGVDIAAEFTESSHIPGDEATLTIEATENGTPIANKQVTVFPRLGFNGPPIDSQTVTTNATGEASVQVSIPDAAESARIGGQAYIQYNGEVVSDTLSTDIEQYDINFDIEDVAPGEETTFSVEATNRITDSPASNVPVQFNALYSGSGIDSYATGELETDQSGTDSTTVAVPEDLEPDRAVNYMSRYASPTLYRINMYDFPGSVELTSGSETDDGRPAATPGEELDVAFTTPDGADATGIVFARFGHSADSSVEGSVMEPISASQDGTLTVPEYAAADDYVRVSVWAATSSDKFYVANQFIEVRSTGDSVPNALSVSLSSSSISANQESFNVTVTDEAGDPVEGATVEVSELGLSETTDATGEATLQFSEPDPGEYTITVTADEFSDATETLTVEEQNNDEGGGSDDGNQTQAGNLTLQAVDVPKTVQPNSTFSATYEVENRGEAVNAYTIEMAVDRDNVTVTGFSGDIQASDVNNQPPSASTDAIAAGERATVTISYQVAANTTGNTSLTATARNPLTGANATLSQDVSIETATAAPTDPTQRALQITGKNDPSELTQSDVTAVITRFSRDQSVNNVTVTQNDVTATITLFERN</sequence>
<dbReference type="Gene3D" id="2.60.40.1120">
    <property type="entry name" value="Carboxypeptidase-like, regulatory domain"/>
    <property type="match status" value="1"/>
</dbReference>
<feature type="compositionally biased region" description="Low complexity" evidence="1">
    <location>
        <begin position="29"/>
        <end position="39"/>
    </location>
</feature>
<name>A0A2G1WNG0_9EURY</name>
<dbReference type="RefSeq" id="WP_099253840.1">
    <property type="nucleotide sequence ID" value="NZ_NHOA01000004.1"/>
</dbReference>
<accession>A0A2G1WNG0</accession>
<dbReference type="InterPro" id="IPR013783">
    <property type="entry name" value="Ig-like_fold"/>
</dbReference>
<dbReference type="SUPFAM" id="SSF49373">
    <property type="entry name" value="Invasin/intimin cell-adhesion fragments"/>
    <property type="match status" value="2"/>
</dbReference>
<dbReference type="OrthoDB" id="291513at2157"/>
<protein>
    <recommendedName>
        <fullName evidence="4">Big-1 domain-containing protein</fullName>
    </recommendedName>
</protein>
<proteinExistence type="predicted"/>
<evidence type="ECO:0000313" key="2">
    <source>
        <dbReference type="EMBL" id="PHQ40522.1"/>
    </source>
</evidence>
<evidence type="ECO:0000313" key="3">
    <source>
        <dbReference type="Proteomes" id="UP000222824"/>
    </source>
</evidence>
<dbReference type="Pfam" id="PF13620">
    <property type="entry name" value="CarboxypepD_reg"/>
    <property type="match status" value="1"/>
</dbReference>
<comment type="caution">
    <text evidence="2">The sequence shown here is derived from an EMBL/GenBank/DDBJ whole genome shotgun (WGS) entry which is preliminary data.</text>
</comment>
<reference evidence="2 3" key="1">
    <citation type="journal article" date="2014" name="Front. Microbiol.">
        <title>Population and genomic analysis of the genus Halorubrum.</title>
        <authorList>
            <person name="Fullmer M.S."/>
            <person name="Soucy S.M."/>
            <person name="Swithers K.S."/>
            <person name="Makkay A.M."/>
            <person name="Wheeler R."/>
            <person name="Ventosa A."/>
            <person name="Gogarten J.P."/>
            <person name="Papke R.T."/>
        </authorList>
    </citation>
    <scope>NUCLEOTIDE SEQUENCE [LARGE SCALE GENOMIC DNA]</scope>
    <source>
        <strain evidence="2 3">C49</strain>
    </source>
</reference>
<evidence type="ECO:0008006" key="4">
    <source>
        <dbReference type="Google" id="ProtNLM"/>
    </source>
</evidence>
<dbReference type="Gene3D" id="2.60.40.10">
    <property type="entry name" value="Immunoglobulins"/>
    <property type="match status" value="2"/>
</dbReference>
<dbReference type="AlphaFoldDB" id="A0A2G1WNG0"/>